<sequence>MTTTGPNRHQVVVTFEPNAVGDNVAPDRTTLLADINQRLLATWSQTRVESGHMGYSSWILVTTVVASQADLEVIRLGFKAASPPGTKFYLCLPQSKSYLKVIDIPFFKTLPYASVNTEGVTEHHPATYIVEGDVRAAFARSPLAPHLNLVDKPRIVRTSRASDMCTAWFKIWDSQQGTSARYLIGRTIMVNGVGVRIW</sequence>
<organism evidence="1 2">
    <name type="scientific">Macrolepiota fuliginosa MF-IS2</name>
    <dbReference type="NCBI Taxonomy" id="1400762"/>
    <lineage>
        <taxon>Eukaryota</taxon>
        <taxon>Fungi</taxon>
        <taxon>Dikarya</taxon>
        <taxon>Basidiomycota</taxon>
        <taxon>Agaricomycotina</taxon>
        <taxon>Agaricomycetes</taxon>
        <taxon>Agaricomycetidae</taxon>
        <taxon>Agaricales</taxon>
        <taxon>Agaricineae</taxon>
        <taxon>Agaricaceae</taxon>
        <taxon>Macrolepiota</taxon>
    </lineage>
</organism>
<keyword evidence="2" id="KW-1185">Reference proteome</keyword>
<name>A0A9P6BUH3_9AGAR</name>
<evidence type="ECO:0000313" key="2">
    <source>
        <dbReference type="Proteomes" id="UP000807342"/>
    </source>
</evidence>
<proteinExistence type="predicted"/>
<accession>A0A9P6BUH3</accession>
<evidence type="ECO:0000313" key="1">
    <source>
        <dbReference type="EMBL" id="KAF9439971.1"/>
    </source>
</evidence>
<dbReference type="AlphaFoldDB" id="A0A9P6BUH3"/>
<dbReference type="EMBL" id="MU153077">
    <property type="protein sequence ID" value="KAF9439971.1"/>
    <property type="molecule type" value="Genomic_DNA"/>
</dbReference>
<gene>
    <name evidence="1" type="ORF">P691DRAFT_689165</name>
</gene>
<protein>
    <submittedName>
        <fullName evidence="1">Uncharacterized protein</fullName>
    </submittedName>
</protein>
<dbReference type="OrthoDB" id="3067824at2759"/>
<reference evidence="1" key="1">
    <citation type="submission" date="2020-11" db="EMBL/GenBank/DDBJ databases">
        <authorList>
            <consortium name="DOE Joint Genome Institute"/>
            <person name="Ahrendt S."/>
            <person name="Riley R."/>
            <person name="Andreopoulos W."/>
            <person name="Labutti K."/>
            <person name="Pangilinan J."/>
            <person name="Ruiz-Duenas F.J."/>
            <person name="Barrasa J.M."/>
            <person name="Sanchez-Garcia M."/>
            <person name="Camarero S."/>
            <person name="Miyauchi S."/>
            <person name="Serrano A."/>
            <person name="Linde D."/>
            <person name="Babiker R."/>
            <person name="Drula E."/>
            <person name="Ayuso-Fernandez I."/>
            <person name="Pacheco R."/>
            <person name="Padilla G."/>
            <person name="Ferreira P."/>
            <person name="Barriuso J."/>
            <person name="Kellner H."/>
            <person name="Castanera R."/>
            <person name="Alfaro M."/>
            <person name="Ramirez L."/>
            <person name="Pisabarro A.G."/>
            <person name="Kuo A."/>
            <person name="Tritt A."/>
            <person name="Lipzen A."/>
            <person name="He G."/>
            <person name="Yan M."/>
            <person name="Ng V."/>
            <person name="Cullen D."/>
            <person name="Martin F."/>
            <person name="Rosso M.-N."/>
            <person name="Henrissat B."/>
            <person name="Hibbett D."/>
            <person name="Martinez A.T."/>
            <person name="Grigoriev I.V."/>
        </authorList>
    </citation>
    <scope>NUCLEOTIDE SEQUENCE</scope>
    <source>
        <strain evidence="1">MF-IS2</strain>
    </source>
</reference>
<comment type="caution">
    <text evidence="1">The sequence shown here is derived from an EMBL/GenBank/DDBJ whole genome shotgun (WGS) entry which is preliminary data.</text>
</comment>
<dbReference type="Proteomes" id="UP000807342">
    <property type="component" value="Unassembled WGS sequence"/>
</dbReference>